<dbReference type="CDD" id="cd00838">
    <property type="entry name" value="MPP_superfamily"/>
    <property type="match status" value="1"/>
</dbReference>
<evidence type="ECO:0000259" key="1">
    <source>
        <dbReference type="Pfam" id="PF00149"/>
    </source>
</evidence>
<dbReference type="PANTHER" id="PTHR31302:SF0">
    <property type="entry name" value="TRANSMEMBRANE PROTEIN WITH METALLOPHOSPHOESTERASE DOMAIN"/>
    <property type="match status" value="1"/>
</dbReference>
<accession>A0A497EXE6</accession>
<proteinExistence type="predicted"/>
<dbReference type="Pfam" id="PF00149">
    <property type="entry name" value="Metallophos"/>
    <property type="match status" value="1"/>
</dbReference>
<dbReference type="EMBL" id="QMQX01000090">
    <property type="protein sequence ID" value="RLE51702.1"/>
    <property type="molecule type" value="Genomic_DNA"/>
</dbReference>
<evidence type="ECO:0000313" key="4">
    <source>
        <dbReference type="Proteomes" id="UP000272051"/>
    </source>
</evidence>
<feature type="domain" description="Calcineurin-like phosphoesterase" evidence="1">
    <location>
        <begin position="1"/>
        <end position="197"/>
    </location>
</feature>
<dbReference type="GO" id="GO:0016787">
    <property type="term" value="F:hydrolase activity"/>
    <property type="evidence" value="ECO:0007669"/>
    <property type="project" value="InterPro"/>
</dbReference>
<sequence>MKIAAVGDVHAPKYLQLFKEALEKAPQNVDLFLLCGDMILKGAYEHITSVVKLLRSKYSCPIYACFGNEEYESVETQIIELTKNDVVWLDDEIAKIETQTGINLSIIGTRGCLDRPTRWQLKNIPGIVELYEKRVRKVDELLSKAQGKVLLLSHYAPTYITLEGEDPKIWPELGCKKMEGVLQKRQPDFIIHAHAHCSVKTEAFLGFSKVLNVSLPATKKITIIELFAEPQRKPSRTTPTLDLFMK</sequence>
<dbReference type="InterPro" id="IPR051158">
    <property type="entry name" value="Metallophosphoesterase_sf"/>
</dbReference>
<dbReference type="InterPro" id="IPR004843">
    <property type="entry name" value="Calcineurin-like_PHP"/>
</dbReference>
<name>A0A497EXE6_9CREN</name>
<evidence type="ECO:0000313" key="5">
    <source>
        <dbReference type="Proteomes" id="UP000278475"/>
    </source>
</evidence>
<reference evidence="4 5" key="1">
    <citation type="submission" date="2018-06" db="EMBL/GenBank/DDBJ databases">
        <title>Extensive metabolic versatility and redundancy in microbially diverse, dynamic hydrothermal sediments.</title>
        <authorList>
            <person name="Dombrowski N."/>
            <person name="Teske A."/>
            <person name="Baker B.J."/>
        </authorList>
    </citation>
    <scope>NUCLEOTIDE SEQUENCE [LARGE SCALE GENOMIC DNA]</scope>
    <source>
        <strain evidence="3">B34_G17</strain>
        <strain evidence="2">B66_G16</strain>
    </source>
</reference>
<dbReference type="EMBL" id="QMQV01000034">
    <property type="protein sequence ID" value="RLE49458.1"/>
    <property type="molecule type" value="Genomic_DNA"/>
</dbReference>
<organism evidence="3 4">
    <name type="scientific">Thermoproteota archaeon</name>
    <dbReference type="NCBI Taxonomy" id="2056631"/>
    <lineage>
        <taxon>Archaea</taxon>
        <taxon>Thermoproteota</taxon>
    </lineage>
</organism>
<evidence type="ECO:0000313" key="2">
    <source>
        <dbReference type="EMBL" id="RLE49458.1"/>
    </source>
</evidence>
<dbReference type="Gene3D" id="3.60.21.10">
    <property type="match status" value="1"/>
</dbReference>
<dbReference type="PANTHER" id="PTHR31302">
    <property type="entry name" value="TRANSMEMBRANE PROTEIN WITH METALLOPHOSPHOESTERASE DOMAIN-RELATED"/>
    <property type="match status" value="1"/>
</dbReference>
<dbReference type="SUPFAM" id="SSF56300">
    <property type="entry name" value="Metallo-dependent phosphatases"/>
    <property type="match status" value="1"/>
</dbReference>
<dbReference type="Proteomes" id="UP000272051">
    <property type="component" value="Unassembled WGS sequence"/>
</dbReference>
<gene>
    <name evidence="2" type="ORF">DRJ31_04815</name>
    <name evidence="3" type="ORF">DRJ33_05375</name>
</gene>
<dbReference type="InterPro" id="IPR029052">
    <property type="entry name" value="Metallo-depent_PP-like"/>
</dbReference>
<evidence type="ECO:0000313" key="3">
    <source>
        <dbReference type="EMBL" id="RLE51702.1"/>
    </source>
</evidence>
<protein>
    <submittedName>
        <fullName evidence="3">Metallophosphoesterase</fullName>
    </submittedName>
</protein>
<dbReference type="Proteomes" id="UP000278475">
    <property type="component" value="Unassembled WGS sequence"/>
</dbReference>
<dbReference type="AlphaFoldDB" id="A0A497EXE6"/>
<comment type="caution">
    <text evidence="3">The sequence shown here is derived from an EMBL/GenBank/DDBJ whole genome shotgun (WGS) entry which is preliminary data.</text>
</comment>